<organism evidence="1 2">
    <name type="scientific">Panagrolaimus sp. ES5</name>
    <dbReference type="NCBI Taxonomy" id="591445"/>
    <lineage>
        <taxon>Eukaryota</taxon>
        <taxon>Metazoa</taxon>
        <taxon>Ecdysozoa</taxon>
        <taxon>Nematoda</taxon>
        <taxon>Chromadorea</taxon>
        <taxon>Rhabditida</taxon>
        <taxon>Tylenchina</taxon>
        <taxon>Panagrolaimomorpha</taxon>
        <taxon>Panagrolaimoidea</taxon>
        <taxon>Panagrolaimidae</taxon>
        <taxon>Panagrolaimus</taxon>
    </lineage>
</organism>
<evidence type="ECO:0000313" key="2">
    <source>
        <dbReference type="WBParaSite" id="ES5_v2.g841.t1"/>
    </source>
</evidence>
<protein>
    <submittedName>
        <fullName evidence="2">Uncharacterized protein</fullName>
    </submittedName>
</protein>
<sequence>MKPEISHFKTSQRLLKPSEFKGIEPRQQQQQRNLIAANSLSPTNSIQQNISGSRLPQLSTPSHHGVFSDTFIMRNGLYILDGSWTDGKEIAEREHNGRGIAFPLSMSCDVCKKRFGFTRNAFECRDCNIRFHRQCKHLAPIPCIPKAKLLSSPTRQKCILIDFCSASHPYIPSVIIHCAIALEREHLENEGIYRISGTVSSVTKLLNDFLSSRVIPDLSNVPTENITGCIKKFFKELKDSVIPASSYDHFMQAIEENDEQQIIAGVFELPAPNRDTLAYLILHLQKVAKYSSKNKMPIENLARVLAPTIIGYSKRIPFKMVEEFTINCNQTMILHRLLKLPPQFWSQFLENNISLFGMASVAEEEEEIIPKSNRSKSDSEILAAAAIPSSPINLIPRSYSSRQPRRINTNNNYRNGLPNSKSEENPRPKKPSPLQRSFSLASSLVRSFRAAF</sequence>
<evidence type="ECO:0000313" key="1">
    <source>
        <dbReference type="Proteomes" id="UP000887579"/>
    </source>
</evidence>
<reference evidence="2" key="1">
    <citation type="submission" date="2022-11" db="UniProtKB">
        <authorList>
            <consortium name="WormBaseParasite"/>
        </authorList>
    </citation>
    <scope>IDENTIFICATION</scope>
</reference>
<proteinExistence type="predicted"/>
<dbReference type="WBParaSite" id="ES5_v2.g841.t1">
    <property type="protein sequence ID" value="ES5_v2.g841.t1"/>
    <property type="gene ID" value="ES5_v2.g841"/>
</dbReference>
<dbReference type="Proteomes" id="UP000887579">
    <property type="component" value="Unplaced"/>
</dbReference>
<accession>A0AC34GUD7</accession>
<name>A0AC34GUD7_9BILA</name>